<proteinExistence type="predicted"/>
<dbReference type="AlphaFoldDB" id="A0A2L0UB22"/>
<dbReference type="RefSeq" id="WP_208740412.1">
    <property type="nucleotide sequence ID" value="NZ_CP024915.1"/>
</dbReference>
<organism evidence="1 2">
    <name type="scientific">Arthrobacter agilis</name>
    <dbReference type="NCBI Taxonomy" id="37921"/>
    <lineage>
        <taxon>Bacteria</taxon>
        <taxon>Bacillati</taxon>
        <taxon>Actinomycetota</taxon>
        <taxon>Actinomycetes</taxon>
        <taxon>Micrococcales</taxon>
        <taxon>Micrococcaceae</taxon>
        <taxon>Arthrobacter</taxon>
    </lineage>
</organism>
<sequence>MIVHPGEYHDATSTVPVPQCRQTLELVRRGLLMPPLPIQAALRKRRSASVVHLPIRREFPGTEAA</sequence>
<protein>
    <submittedName>
        <fullName evidence="1">Uncharacterized protein</fullName>
    </submittedName>
</protein>
<accession>A0A2L0UB22</accession>
<evidence type="ECO:0000313" key="2">
    <source>
        <dbReference type="Proteomes" id="UP000239187"/>
    </source>
</evidence>
<gene>
    <name evidence="1" type="ORF">CVO76_01315</name>
</gene>
<reference evidence="1 2" key="1">
    <citation type="submission" date="2017-11" db="EMBL/GenBank/DDBJ databases">
        <title>Draft genome of Arthrobacter agilis strain UMCV2, a plant growth-promoting rhizobacterium and biocontrol capacity of phytopathogenic fungi.</title>
        <authorList>
            <person name="Martinez-Camara R."/>
            <person name="Santoyo G."/>
            <person name="Moreno-Hagelsieb G."/>
            <person name="Valencia-Cantero E."/>
        </authorList>
    </citation>
    <scope>NUCLEOTIDE SEQUENCE [LARGE SCALE GENOMIC DNA]</scope>
    <source>
        <strain evidence="1 2">UMCV2</strain>
    </source>
</reference>
<name>A0A2L0UB22_9MICC</name>
<evidence type="ECO:0000313" key="1">
    <source>
        <dbReference type="EMBL" id="AUZ86436.1"/>
    </source>
</evidence>
<dbReference type="Proteomes" id="UP000239187">
    <property type="component" value="Chromosome"/>
</dbReference>
<dbReference type="EMBL" id="CP024915">
    <property type="protein sequence ID" value="AUZ86436.1"/>
    <property type="molecule type" value="Genomic_DNA"/>
</dbReference>